<dbReference type="PANTHER" id="PTHR43539:SF68">
    <property type="entry name" value="FLAVIN-BINDING MONOOXYGENASE-LIKE PROTEIN (AFU_ORTHOLOGUE AFUA_4G09220)"/>
    <property type="match status" value="1"/>
</dbReference>
<keyword evidence="3" id="KW-1185">Reference proteome</keyword>
<dbReference type="OrthoDB" id="74360at2759"/>
<keyword evidence="1" id="KW-0560">Oxidoreductase</keyword>
<dbReference type="InterPro" id="IPR050982">
    <property type="entry name" value="Auxin_biosynth/cation_transpt"/>
</dbReference>
<evidence type="ECO:0000256" key="1">
    <source>
        <dbReference type="ARBA" id="ARBA00023002"/>
    </source>
</evidence>
<protein>
    <submittedName>
        <fullName evidence="2">FAD/NAD(P)-binding domain-containing protein</fullName>
    </submittedName>
</protein>
<sequence>MVSSLPESSFPAEADATSIARSLSIELGDLSESSFTEDALWRDTFALTGTLRTFYTPAKIISVWRTVCSRRQATSFVLSPEKAKATRIGESHCWIDVPFTFQTTLDPATTASGTISIVLGADGEWKVWVLKTILEQLAGEPNVDELEPTDHAPNGDANGDQESGEFDVVIIGGGQAGLSAGGRMKSLRISYVVIDKNENVGDSWKLRYNSARLHTCRQYSHLPFNRTFPSTYQEWLTKDDLAQGYQDWVKRYGIKIWLSTSLISGKYDEGSKKWTLEIIRNKQQQTLTCSHVILAVGSGGRNPIIPQYLNKELFEGTALHSSQYTDAVGFKGKHGVVIGTANTAHDIAEDMLDAGLTSVTMVQRSPTYVLPYEYHQRVQSRLYNDQVSVEVADRASFSTPIAITRQLALAGMHAAARAEPERFDALEKGGFKLERYGDIIYYIYVRMGGHYMDVGASKKIAQGQIKMKTNSLPVEYTTDGVRCENGDVLPADLLVFATGFETNMKRDVRRYFGDVADRADDFWGVDEEGEILGAFKPTGHPGLWYHGGVLGHARFYSRFIALSIRAILNGTPFPVYDQNGYGA</sequence>
<gene>
    <name evidence="2" type="ORF">K504DRAFT_485523</name>
</gene>
<organism evidence="2 3">
    <name type="scientific">Pleomassaria siparia CBS 279.74</name>
    <dbReference type="NCBI Taxonomy" id="1314801"/>
    <lineage>
        <taxon>Eukaryota</taxon>
        <taxon>Fungi</taxon>
        <taxon>Dikarya</taxon>
        <taxon>Ascomycota</taxon>
        <taxon>Pezizomycotina</taxon>
        <taxon>Dothideomycetes</taxon>
        <taxon>Pleosporomycetidae</taxon>
        <taxon>Pleosporales</taxon>
        <taxon>Pleomassariaceae</taxon>
        <taxon>Pleomassaria</taxon>
    </lineage>
</organism>
<evidence type="ECO:0000313" key="3">
    <source>
        <dbReference type="Proteomes" id="UP000799428"/>
    </source>
</evidence>
<dbReference type="Proteomes" id="UP000799428">
    <property type="component" value="Unassembled WGS sequence"/>
</dbReference>
<dbReference type="PANTHER" id="PTHR43539">
    <property type="entry name" value="FLAVIN-BINDING MONOOXYGENASE-LIKE PROTEIN (AFU_ORTHOLOGUE AFUA_4G09220)"/>
    <property type="match status" value="1"/>
</dbReference>
<dbReference type="AlphaFoldDB" id="A0A6G1JTX4"/>
<dbReference type="SUPFAM" id="SSF51905">
    <property type="entry name" value="FAD/NAD(P)-binding domain"/>
    <property type="match status" value="1"/>
</dbReference>
<dbReference type="GO" id="GO:0004497">
    <property type="term" value="F:monooxygenase activity"/>
    <property type="evidence" value="ECO:0007669"/>
    <property type="project" value="TreeGrafter"/>
</dbReference>
<evidence type="ECO:0000313" key="2">
    <source>
        <dbReference type="EMBL" id="KAF2703732.1"/>
    </source>
</evidence>
<dbReference type="EMBL" id="MU005785">
    <property type="protein sequence ID" value="KAF2703732.1"/>
    <property type="molecule type" value="Genomic_DNA"/>
</dbReference>
<accession>A0A6G1JTX4</accession>
<reference evidence="2" key="1">
    <citation type="journal article" date="2020" name="Stud. Mycol.">
        <title>101 Dothideomycetes genomes: a test case for predicting lifestyles and emergence of pathogens.</title>
        <authorList>
            <person name="Haridas S."/>
            <person name="Albert R."/>
            <person name="Binder M."/>
            <person name="Bloem J."/>
            <person name="Labutti K."/>
            <person name="Salamov A."/>
            <person name="Andreopoulos B."/>
            <person name="Baker S."/>
            <person name="Barry K."/>
            <person name="Bills G."/>
            <person name="Bluhm B."/>
            <person name="Cannon C."/>
            <person name="Castanera R."/>
            <person name="Culley D."/>
            <person name="Daum C."/>
            <person name="Ezra D."/>
            <person name="Gonzalez J."/>
            <person name="Henrissat B."/>
            <person name="Kuo A."/>
            <person name="Liang C."/>
            <person name="Lipzen A."/>
            <person name="Lutzoni F."/>
            <person name="Magnuson J."/>
            <person name="Mondo S."/>
            <person name="Nolan M."/>
            <person name="Ohm R."/>
            <person name="Pangilinan J."/>
            <person name="Park H.-J."/>
            <person name="Ramirez L."/>
            <person name="Alfaro M."/>
            <person name="Sun H."/>
            <person name="Tritt A."/>
            <person name="Yoshinaga Y."/>
            <person name="Zwiers L.-H."/>
            <person name="Turgeon B."/>
            <person name="Goodwin S."/>
            <person name="Spatafora J."/>
            <person name="Crous P."/>
            <person name="Grigoriev I."/>
        </authorList>
    </citation>
    <scope>NUCLEOTIDE SEQUENCE</scope>
    <source>
        <strain evidence="2">CBS 279.74</strain>
    </source>
</reference>
<dbReference type="GO" id="GO:0050660">
    <property type="term" value="F:flavin adenine dinucleotide binding"/>
    <property type="evidence" value="ECO:0007669"/>
    <property type="project" value="TreeGrafter"/>
</dbReference>
<proteinExistence type="predicted"/>
<dbReference type="Pfam" id="PF13738">
    <property type="entry name" value="Pyr_redox_3"/>
    <property type="match status" value="1"/>
</dbReference>
<name>A0A6G1JTX4_9PLEO</name>
<dbReference type="Gene3D" id="3.50.50.60">
    <property type="entry name" value="FAD/NAD(P)-binding domain"/>
    <property type="match status" value="1"/>
</dbReference>
<dbReference type="InterPro" id="IPR036188">
    <property type="entry name" value="FAD/NAD-bd_sf"/>
</dbReference>